<dbReference type="GO" id="GO:0005765">
    <property type="term" value="C:lysosomal membrane"/>
    <property type="evidence" value="ECO:0007669"/>
    <property type="project" value="TreeGrafter"/>
</dbReference>
<keyword evidence="7" id="KW-1133">Transmembrane helix</keyword>
<keyword evidence="5 7" id="KW-0472">Membrane</keyword>
<keyword evidence="7" id="KW-0812">Transmembrane</keyword>
<evidence type="ECO:0000313" key="8">
    <source>
        <dbReference type="EMBL" id="EFO23082.2"/>
    </source>
</evidence>
<keyword evidence="3 5" id="KW-0418">Kinase</keyword>
<dbReference type="EC" id="2.7.1.67" evidence="5"/>
<proteinExistence type="inferred from homology"/>
<name>A0A1S0U0L2_LOALO</name>
<keyword evidence="1 5" id="KW-0808">Transferase</keyword>
<dbReference type="GeneID" id="9942812"/>
<comment type="catalytic activity">
    <reaction evidence="5">
        <text>a 1,2-diacyl-sn-glycero-3-phospho-(1D-myo-inositol) + ATP = a 1,2-diacyl-sn-glycero-3-phospho-(1D-myo-inositol 4-phosphate) + ADP + H(+)</text>
        <dbReference type="Rhea" id="RHEA:19877"/>
        <dbReference type="ChEBI" id="CHEBI:15378"/>
        <dbReference type="ChEBI" id="CHEBI:30616"/>
        <dbReference type="ChEBI" id="CHEBI:57880"/>
        <dbReference type="ChEBI" id="CHEBI:58178"/>
        <dbReference type="ChEBI" id="CHEBI:456216"/>
        <dbReference type="EC" id="2.7.1.67"/>
    </reaction>
</comment>
<feature type="region of interest" description="Disordered" evidence="6">
    <location>
        <begin position="85"/>
        <end position="106"/>
    </location>
</feature>
<evidence type="ECO:0000256" key="7">
    <source>
        <dbReference type="SAM" id="Phobius"/>
    </source>
</evidence>
<evidence type="ECO:0000256" key="2">
    <source>
        <dbReference type="ARBA" id="ARBA00022741"/>
    </source>
</evidence>
<dbReference type="InterPro" id="IPR039756">
    <property type="entry name" value="Lsb6/PI4K2"/>
</dbReference>
<dbReference type="KEGG" id="loa:LOAG_05404"/>
<dbReference type="RefSeq" id="XP_020302866.1">
    <property type="nucleotide sequence ID" value="XM_020446840.1"/>
</dbReference>
<dbReference type="PANTHER" id="PTHR12865">
    <property type="entry name" value="PHOSPHATIDYLINOSITOL 4-KINASE TYPE-II"/>
    <property type="match status" value="1"/>
</dbReference>
<dbReference type="GO" id="GO:0005768">
    <property type="term" value="C:endosome"/>
    <property type="evidence" value="ECO:0007669"/>
    <property type="project" value="TreeGrafter"/>
</dbReference>
<protein>
    <recommendedName>
        <fullName evidence="5">Phosphatidylinositol 4-kinase type 2</fullName>
        <ecNumber evidence="5">2.7.1.67</ecNumber>
    </recommendedName>
</protein>
<evidence type="ECO:0000256" key="4">
    <source>
        <dbReference type="ARBA" id="ARBA00022840"/>
    </source>
</evidence>
<feature type="transmembrane region" description="Helical" evidence="7">
    <location>
        <begin position="271"/>
        <end position="292"/>
    </location>
</feature>
<feature type="compositionally biased region" description="Polar residues" evidence="6">
    <location>
        <begin position="91"/>
        <end position="101"/>
    </location>
</feature>
<dbReference type="PANTHER" id="PTHR12865:SF1">
    <property type="entry name" value="PHOSPHATIDYLINOSITOL 4-KINASE TYPE 2"/>
    <property type="match status" value="1"/>
</dbReference>
<accession>A0A1S0U0L2</accession>
<dbReference type="GO" id="GO:0004430">
    <property type="term" value="F:1-phosphatidylinositol 4-kinase activity"/>
    <property type="evidence" value="ECO:0007669"/>
    <property type="project" value="UniProtKB-UniRule"/>
</dbReference>
<dbReference type="OrthoDB" id="3349449at2759"/>
<gene>
    <name evidence="8" type="ORF">LOAG_05404</name>
</gene>
<evidence type="ECO:0000256" key="3">
    <source>
        <dbReference type="ARBA" id="ARBA00022777"/>
    </source>
</evidence>
<keyword evidence="2 5" id="KW-0547">Nucleotide-binding</keyword>
<comment type="similarity">
    <text evidence="5">Belongs to the PI3/PI4-kinase family. Type II PI4K subfamily.</text>
</comment>
<dbReference type="GO" id="GO:0046854">
    <property type="term" value="P:phosphatidylinositol phosphate biosynthetic process"/>
    <property type="evidence" value="ECO:0007669"/>
    <property type="project" value="UniProtKB-UniRule"/>
</dbReference>
<feature type="transmembrane region" description="Helical" evidence="7">
    <location>
        <begin position="243"/>
        <end position="265"/>
    </location>
</feature>
<dbReference type="OMA" id="MKWIHRI"/>
<dbReference type="GO" id="GO:0005802">
    <property type="term" value="C:trans-Golgi network"/>
    <property type="evidence" value="ECO:0007669"/>
    <property type="project" value="TreeGrafter"/>
</dbReference>
<dbReference type="InParanoid" id="A0A1S0U0L2"/>
<dbReference type="AlphaFoldDB" id="A0A1S0U0L2"/>
<feature type="transmembrane region" description="Helical" evidence="7">
    <location>
        <begin position="216"/>
        <end position="236"/>
    </location>
</feature>
<dbReference type="CTD" id="9942812"/>
<evidence type="ECO:0000256" key="6">
    <source>
        <dbReference type="SAM" id="MobiDB-lite"/>
    </source>
</evidence>
<dbReference type="GO" id="GO:0005886">
    <property type="term" value="C:plasma membrane"/>
    <property type="evidence" value="ECO:0007669"/>
    <property type="project" value="TreeGrafter"/>
</dbReference>
<evidence type="ECO:0000256" key="5">
    <source>
        <dbReference type="RuleBase" id="RU367084"/>
    </source>
</evidence>
<evidence type="ECO:0000256" key="1">
    <source>
        <dbReference type="ARBA" id="ARBA00022679"/>
    </source>
</evidence>
<dbReference type="GO" id="GO:0005524">
    <property type="term" value="F:ATP binding"/>
    <property type="evidence" value="ECO:0007669"/>
    <property type="project" value="UniProtKB-UniRule"/>
</dbReference>
<reference evidence="8" key="1">
    <citation type="submission" date="2012-04" db="EMBL/GenBank/DDBJ databases">
        <title>The Genome Sequence of Loa loa.</title>
        <authorList>
            <consortium name="The Broad Institute Genome Sequencing Platform"/>
            <consortium name="Broad Institute Genome Sequencing Center for Infectious Disease"/>
            <person name="Nutman T.B."/>
            <person name="Fink D.L."/>
            <person name="Russ C."/>
            <person name="Young S."/>
            <person name="Zeng Q."/>
            <person name="Gargeya S."/>
            <person name="Alvarado L."/>
            <person name="Berlin A."/>
            <person name="Chapman S.B."/>
            <person name="Chen Z."/>
            <person name="Freedman E."/>
            <person name="Gellesch M."/>
            <person name="Goldberg J."/>
            <person name="Griggs A."/>
            <person name="Gujja S."/>
            <person name="Heilman E.R."/>
            <person name="Heiman D."/>
            <person name="Howarth C."/>
            <person name="Mehta T."/>
            <person name="Neiman D."/>
            <person name="Pearson M."/>
            <person name="Roberts A."/>
            <person name="Saif S."/>
            <person name="Shea T."/>
            <person name="Shenoy N."/>
            <person name="Sisk P."/>
            <person name="Stolte C."/>
            <person name="Sykes S."/>
            <person name="White J."/>
            <person name="Yandava C."/>
            <person name="Haas B."/>
            <person name="Henn M.R."/>
            <person name="Nusbaum C."/>
            <person name="Birren B."/>
        </authorList>
    </citation>
    <scope>NUCLEOTIDE SEQUENCE [LARGE SCALE GENOMIC DNA]</scope>
</reference>
<dbReference type="EMBL" id="JH712425">
    <property type="protein sequence ID" value="EFO23082.2"/>
    <property type="molecule type" value="Genomic_DNA"/>
</dbReference>
<dbReference type="GO" id="GO:0007030">
    <property type="term" value="P:Golgi organization"/>
    <property type="evidence" value="ECO:0007669"/>
    <property type="project" value="TreeGrafter"/>
</dbReference>
<organism evidence="8">
    <name type="scientific">Loa loa</name>
    <name type="common">Eye worm</name>
    <name type="synonym">Filaria loa</name>
    <dbReference type="NCBI Taxonomy" id="7209"/>
    <lineage>
        <taxon>Eukaryota</taxon>
        <taxon>Metazoa</taxon>
        <taxon>Ecdysozoa</taxon>
        <taxon>Nematoda</taxon>
        <taxon>Chromadorea</taxon>
        <taxon>Rhabditida</taxon>
        <taxon>Spirurina</taxon>
        <taxon>Spiruromorpha</taxon>
        <taxon>Filarioidea</taxon>
        <taxon>Onchocercidae</taxon>
        <taxon>Loa</taxon>
    </lineage>
</organism>
<dbReference type="GO" id="GO:0007032">
    <property type="term" value="P:endosome organization"/>
    <property type="evidence" value="ECO:0007669"/>
    <property type="project" value="TreeGrafter"/>
</dbReference>
<keyword evidence="4 5" id="KW-0067">ATP-binding</keyword>
<comment type="subcellular location">
    <subcellularLocation>
        <location evidence="5">Membrane</location>
        <topology evidence="5">Peripheral membrane protein</topology>
    </subcellularLocation>
</comment>
<sequence>MNSFIPWIAQFHCGNRSPINHGDFSTNSLLGSRIAGRNSDSDADICDELEGIFSKMNPISKLSRKNIKEGTLERKPLLAGRIQTMVGEESGSPSDRQNRLSSSDDEDMKYYNENYGSVGNAQFANVVGDAIHAIREGVYPERTRQGSSGSYFVKNCDGEIIGVFKPKNEEPYGRLNPRWMKWIHRIFFPCCFGRSCLLPNQVIFQLLEKFSLLECFWIFVINLNFNVGFIFCLPCINNKPFSSVLMFFFPSLSTVIQLITVFFSSKFLSKISYNPCKLLVVFPLFQIISCLISTA</sequence>